<keyword evidence="4" id="KW-1185">Reference proteome</keyword>
<accession>A0A2X3W4Z5</accession>
<comment type="similarity">
    <text evidence="1">Belongs to the 4-hydroxybenzoyl-CoA thioesterase family.</text>
</comment>
<dbReference type="InterPro" id="IPR006684">
    <property type="entry name" value="YbgC/YbaW"/>
</dbReference>
<proteinExistence type="inferred from homology"/>
<dbReference type="GO" id="GO:0047617">
    <property type="term" value="F:fatty acyl-CoA hydrolase activity"/>
    <property type="evidence" value="ECO:0007669"/>
    <property type="project" value="TreeGrafter"/>
</dbReference>
<dbReference type="PIRSF" id="PIRSF003230">
    <property type="entry name" value="YbgC"/>
    <property type="match status" value="1"/>
</dbReference>
<keyword evidence="2" id="KW-0378">Hydrolase</keyword>
<dbReference type="EMBL" id="LS483343">
    <property type="protein sequence ID" value="SQF40617.1"/>
    <property type="molecule type" value="Genomic_DNA"/>
</dbReference>
<dbReference type="RefSeq" id="WP_018030040.1">
    <property type="nucleotide sequence ID" value="NZ_CAMCCF010000021.1"/>
</dbReference>
<dbReference type="Pfam" id="PF13279">
    <property type="entry name" value="4HBT_2"/>
    <property type="match status" value="1"/>
</dbReference>
<dbReference type="OrthoDB" id="9800856at2"/>
<dbReference type="InterPro" id="IPR050563">
    <property type="entry name" value="4-hydroxybenzoyl-CoA_TE"/>
</dbReference>
<dbReference type="NCBIfam" id="TIGR00051">
    <property type="entry name" value="YbgC/FadM family acyl-CoA thioesterase"/>
    <property type="match status" value="1"/>
</dbReference>
<evidence type="ECO:0000256" key="2">
    <source>
        <dbReference type="ARBA" id="ARBA00022801"/>
    </source>
</evidence>
<sequence length="137" mass="15958">MTPHHHRVQYYETDRMGITHHSNYIRWMEEARVHFLSEIGWPYDKLEEKGIISPVTRVNCDYLATSTFADEIRITISVAAVKAARLIFSYQMVNDKGALICQAESHHTFTSQAGDFVNLKRQFPDFYTRLMTLSQTN</sequence>
<dbReference type="InterPro" id="IPR029069">
    <property type="entry name" value="HotDog_dom_sf"/>
</dbReference>
<gene>
    <name evidence="3" type="ORF">NCTC12278_01189</name>
</gene>
<evidence type="ECO:0000256" key="1">
    <source>
        <dbReference type="ARBA" id="ARBA00005953"/>
    </source>
</evidence>
<dbReference type="KEGG" id="sfer:NCTC12278_01189"/>
<dbReference type="PANTHER" id="PTHR31793:SF27">
    <property type="entry name" value="NOVEL THIOESTERASE SUPERFAMILY DOMAIN AND SAPOSIN A-TYPE DOMAIN CONTAINING PROTEIN (0610012H03RIK)"/>
    <property type="match status" value="1"/>
</dbReference>
<name>A0A2X3W4Z5_9STRE</name>
<protein>
    <submittedName>
        <fullName evidence="3">Esterase</fullName>
    </submittedName>
</protein>
<evidence type="ECO:0000313" key="4">
    <source>
        <dbReference type="Proteomes" id="UP000249495"/>
    </source>
</evidence>
<dbReference type="Proteomes" id="UP000249495">
    <property type="component" value="Chromosome 1"/>
</dbReference>
<organism evidence="3 4">
    <name type="scientific">Streptococcus ferus</name>
    <dbReference type="NCBI Taxonomy" id="1345"/>
    <lineage>
        <taxon>Bacteria</taxon>
        <taxon>Bacillati</taxon>
        <taxon>Bacillota</taxon>
        <taxon>Bacilli</taxon>
        <taxon>Lactobacillales</taxon>
        <taxon>Streptococcaceae</taxon>
        <taxon>Streptococcus</taxon>
    </lineage>
</organism>
<dbReference type="Gene3D" id="3.10.129.10">
    <property type="entry name" value="Hotdog Thioesterase"/>
    <property type="match status" value="1"/>
</dbReference>
<dbReference type="CDD" id="cd00586">
    <property type="entry name" value="4HBT"/>
    <property type="match status" value="1"/>
</dbReference>
<dbReference type="SUPFAM" id="SSF54637">
    <property type="entry name" value="Thioesterase/thiol ester dehydrase-isomerase"/>
    <property type="match status" value="1"/>
</dbReference>
<dbReference type="STRING" id="1123303.GCA_000372425_00712"/>
<dbReference type="AlphaFoldDB" id="A0A2X3W4Z5"/>
<evidence type="ECO:0000313" key="3">
    <source>
        <dbReference type="EMBL" id="SQF40617.1"/>
    </source>
</evidence>
<reference evidence="3 4" key="1">
    <citation type="submission" date="2018-06" db="EMBL/GenBank/DDBJ databases">
        <authorList>
            <consortium name="Pathogen Informatics"/>
            <person name="Doyle S."/>
        </authorList>
    </citation>
    <scope>NUCLEOTIDE SEQUENCE [LARGE SCALE GENOMIC DNA]</scope>
    <source>
        <strain evidence="3 4">NCTC12278</strain>
    </source>
</reference>
<dbReference type="PANTHER" id="PTHR31793">
    <property type="entry name" value="4-HYDROXYBENZOYL-COA THIOESTERASE FAMILY MEMBER"/>
    <property type="match status" value="1"/>
</dbReference>